<evidence type="ECO:0008006" key="3">
    <source>
        <dbReference type="Google" id="ProtNLM"/>
    </source>
</evidence>
<dbReference type="InterPro" id="IPR029058">
    <property type="entry name" value="AB_hydrolase_fold"/>
</dbReference>
<organism evidence="1 2">
    <name type="scientific">Rhodonia placenta</name>
    <dbReference type="NCBI Taxonomy" id="104341"/>
    <lineage>
        <taxon>Eukaryota</taxon>
        <taxon>Fungi</taxon>
        <taxon>Dikarya</taxon>
        <taxon>Basidiomycota</taxon>
        <taxon>Agaricomycotina</taxon>
        <taxon>Agaricomycetes</taxon>
        <taxon>Polyporales</taxon>
        <taxon>Adustoporiaceae</taxon>
        <taxon>Rhodonia</taxon>
    </lineage>
</organism>
<dbReference type="Gene3D" id="3.40.50.1820">
    <property type="entry name" value="alpha/beta hydrolase"/>
    <property type="match status" value="1"/>
</dbReference>
<dbReference type="AlphaFoldDB" id="A0A8H7NWV0"/>
<gene>
    <name evidence="1" type="ORF">IEO21_08100</name>
</gene>
<evidence type="ECO:0000313" key="2">
    <source>
        <dbReference type="Proteomes" id="UP000639403"/>
    </source>
</evidence>
<sequence>MFQYAGECNMRLVAVTLRDYPGSTLFTVAEHAALRSPDPTVQSSMIRDRGFELAALLAWLIRTENIPPMSFSFNCVDGGVDVSGGMAILGWSSGNCMTLSMLAHAASLPTELRQFLDPYMRTLFVYDPPHFVFGAPNPTLEKPYIPQRDPRVPAEAVSGMFMNWVSKYYLHSDTVLENLSALSRAELFSGIAHSAADNLSPDTQPSIQRMFAAEIDVIADFSVMQRSHIAMMDVDPSVYRENARRALLETTAWPRLRVVHVWCDRSPGELVYGAWFAQKMMMEPKSAEGRKVVFKRMERANHFPHWDQPEVTVRMLAELT</sequence>
<evidence type="ECO:0000313" key="1">
    <source>
        <dbReference type="EMBL" id="KAF9807717.1"/>
    </source>
</evidence>
<reference evidence="1" key="1">
    <citation type="submission" date="2020-11" db="EMBL/GenBank/DDBJ databases">
        <authorList>
            <person name="Koelle M."/>
            <person name="Horta M.A.C."/>
            <person name="Nowrousian M."/>
            <person name="Ohm R.A."/>
            <person name="Benz P."/>
            <person name="Pilgard A."/>
        </authorList>
    </citation>
    <scope>NUCLEOTIDE SEQUENCE</scope>
    <source>
        <strain evidence="1">FPRL280</strain>
    </source>
</reference>
<proteinExistence type="predicted"/>
<reference evidence="1" key="2">
    <citation type="journal article" name="Front. Microbiol.">
        <title>Degradative Capacity of Two Strains of Rhodonia placenta: From Phenotype to Genotype.</title>
        <authorList>
            <person name="Kolle M."/>
            <person name="Horta M.A.C."/>
            <person name="Nowrousian M."/>
            <person name="Ohm R.A."/>
            <person name="Benz J.P."/>
            <person name="Pilgard A."/>
        </authorList>
    </citation>
    <scope>NUCLEOTIDE SEQUENCE</scope>
    <source>
        <strain evidence="1">FPRL280</strain>
    </source>
</reference>
<name>A0A8H7NWV0_9APHY</name>
<protein>
    <recommendedName>
        <fullName evidence="3">AB hydrolase-1 domain-containing protein</fullName>
    </recommendedName>
</protein>
<dbReference type="EMBL" id="JADOXO010000264">
    <property type="protein sequence ID" value="KAF9807717.1"/>
    <property type="molecule type" value="Genomic_DNA"/>
</dbReference>
<dbReference type="SUPFAM" id="SSF53474">
    <property type="entry name" value="alpha/beta-Hydrolases"/>
    <property type="match status" value="1"/>
</dbReference>
<dbReference type="Proteomes" id="UP000639403">
    <property type="component" value="Unassembled WGS sequence"/>
</dbReference>
<comment type="caution">
    <text evidence="1">The sequence shown here is derived from an EMBL/GenBank/DDBJ whole genome shotgun (WGS) entry which is preliminary data.</text>
</comment>
<accession>A0A8H7NWV0</accession>